<name>A0ABS9T472_9ACTN</name>
<dbReference type="Proteomes" id="UP001166784">
    <property type="component" value="Unassembled WGS sequence"/>
</dbReference>
<evidence type="ECO:0000313" key="2">
    <source>
        <dbReference type="EMBL" id="MCH6163307.1"/>
    </source>
</evidence>
<evidence type="ECO:0000313" key="3">
    <source>
        <dbReference type="Proteomes" id="UP001166784"/>
    </source>
</evidence>
<feature type="compositionally biased region" description="Low complexity" evidence="1">
    <location>
        <begin position="129"/>
        <end position="157"/>
    </location>
</feature>
<accession>A0ABS9T472</accession>
<feature type="region of interest" description="Disordered" evidence="1">
    <location>
        <begin position="90"/>
        <end position="178"/>
    </location>
</feature>
<proteinExistence type="predicted"/>
<dbReference type="RefSeq" id="WP_241062182.1">
    <property type="nucleotide sequence ID" value="NZ_JAKWJU010000002.1"/>
</dbReference>
<reference evidence="2" key="1">
    <citation type="submission" date="2022-03" db="EMBL/GenBank/DDBJ databases">
        <authorList>
            <person name="Santos J.D.N."/>
            <person name="Kallscheuer N."/>
            <person name="Jogler C."/>
            <person name="Lage O.M."/>
        </authorList>
    </citation>
    <scope>NUCLEOTIDE SEQUENCE</scope>
    <source>
        <strain evidence="2">M600PL45_2</strain>
    </source>
</reference>
<protein>
    <recommendedName>
        <fullName evidence="4">Restriction endonuclease type IV Mrr domain-containing protein</fullName>
    </recommendedName>
</protein>
<sequence length="296" mass="30798">MAESVPVRCPECRREHTYTPPVYPCDCGAPVTLPLLRDGAPARVRHRTWAGSWVQVRCPACGVSKEWPQPELGCGCGTLLRMPVVPPQYGPAVTGAPSGGDGAPGQEKDPSGGGPEAVSRAGSDGGAEAPGDSASSATTGAAGVAGPSAPAAPAKSQGARKDRGKPRPVSRPAFRPVTIRTAQDARTAAAEYLRWLGFPEVRVTEKRPSSGVDVRGAGIIAHVDPTTAPTTLREVETLWLNGLNEEVGTACFSLAGYSREARTRADSLCVPLFVLDLTGMPQAVNDPADELIRSVC</sequence>
<gene>
    <name evidence="2" type="ORF">MMA15_23810</name>
</gene>
<evidence type="ECO:0000256" key="1">
    <source>
        <dbReference type="SAM" id="MobiDB-lite"/>
    </source>
</evidence>
<evidence type="ECO:0008006" key="4">
    <source>
        <dbReference type="Google" id="ProtNLM"/>
    </source>
</evidence>
<keyword evidence="3" id="KW-1185">Reference proteome</keyword>
<reference evidence="2" key="2">
    <citation type="journal article" date="2023" name="Int. J. Syst. Evol. Microbiol.">
        <title>Streptomyces marispadix sp. nov., isolated from marine beach sediment of the Northern Coast of Portugal.</title>
        <authorList>
            <person name="dos Santos J.D.N."/>
            <person name="Vitorino I.R."/>
            <person name="Kallscheuer N."/>
            <person name="Srivastava A."/>
            <person name="Krautwurst S."/>
            <person name="Marz M."/>
            <person name="Jogler C."/>
            <person name="Lobo Da Cunha A."/>
            <person name="Catita J."/>
            <person name="Goncalves H."/>
            <person name="Gonzalez I."/>
            <person name="Reyes F."/>
            <person name="Lage O.M."/>
        </authorList>
    </citation>
    <scope>NUCLEOTIDE SEQUENCE</scope>
    <source>
        <strain evidence="2">M600PL45_2</strain>
    </source>
</reference>
<comment type="caution">
    <text evidence="2">The sequence shown here is derived from an EMBL/GenBank/DDBJ whole genome shotgun (WGS) entry which is preliminary data.</text>
</comment>
<dbReference type="EMBL" id="JAKWJU010000002">
    <property type="protein sequence ID" value="MCH6163307.1"/>
    <property type="molecule type" value="Genomic_DNA"/>
</dbReference>
<organism evidence="2 3">
    <name type="scientific">Streptomyces marispadix</name>
    <dbReference type="NCBI Taxonomy" id="2922868"/>
    <lineage>
        <taxon>Bacteria</taxon>
        <taxon>Bacillati</taxon>
        <taxon>Actinomycetota</taxon>
        <taxon>Actinomycetes</taxon>
        <taxon>Kitasatosporales</taxon>
        <taxon>Streptomycetaceae</taxon>
        <taxon>Streptomyces</taxon>
    </lineage>
</organism>